<keyword evidence="3" id="KW-0378">Hydrolase</keyword>
<feature type="compositionally biased region" description="Polar residues" evidence="1">
    <location>
        <begin position="86"/>
        <end position="109"/>
    </location>
</feature>
<feature type="region of interest" description="Disordered" evidence="1">
    <location>
        <begin position="2513"/>
        <end position="2542"/>
    </location>
</feature>
<dbReference type="GO" id="GO:0016787">
    <property type="term" value="F:hydrolase activity"/>
    <property type="evidence" value="ECO:0007669"/>
    <property type="project" value="UniProtKB-KW"/>
</dbReference>
<comment type="caution">
    <text evidence="3">The sequence shown here is derived from an EMBL/GenBank/DDBJ whole genome shotgun (WGS) entry which is preliminary data.</text>
</comment>
<evidence type="ECO:0000256" key="1">
    <source>
        <dbReference type="SAM" id="MobiDB-lite"/>
    </source>
</evidence>
<dbReference type="Gene3D" id="3.90.70.10">
    <property type="entry name" value="Cysteine proteinases"/>
    <property type="match status" value="1"/>
</dbReference>
<organism evidence="3 4">
    <name type="scientific">Phlyctema vagabunda</name>
    <dbReference type="NCBI Taxonomy" id="108571"/>
    <lineage>
        <taxon>Eukaryota</taxon>
        <taxon>Fungi</taxon>
        <taxon>Dikarya</taxon>
        <taxon>Ascomycota</taxon>
        <taxon>Pezizomycotina</taxon>
        <taxon>Leotiomycetes</taxon>
        <taxon>Helotiales</taxon>
        <taxon>Dermateaceae</taxon>
        <taxon>Phlyctema</taxon>
    </lineage>
</organism>
<feature type="compositionally biased region" description="Low complexity" evidence="1">
    <location>
        <begin position="60"/>
        <end position="70"/>
    </location>
</feature>
<gene>
    <name evidence="3" type="ORF">PVAG01_05346</name>
</gene>
<sequence length="2542" mass="288098">MDNTSPEELTSRERAASSEPCSTRPNPFDDDEDHIAPYSHKRQRLSRSVSRSRSVDTARAIDSLPDAAPAAPLPPRDIELEILPSSPHTPSRAEQLQQQPPDATPSKFTINLRATHHLETIPSSPSSPTTGSKMLPSEDDRDPRPSLDSESDALSTVAAMETPSSSPSAMGSPQIELVAMSDEVEYVARSPPLAIIDDDEVLMDPMSDFPYNNRGEPLISTVARLKKHLQGDPIESDDVFRMLRDWMRSYLNFTGDNPNSWHLSYMRDREFWDAFPDLLHALSLRRTFFGAFLREDAAGRLTLSEFFVEYARLTGRFVAMDVRTFARLSPDDKDLEPDLASYKYLYEYSYLLRKEENQNQHIGRNLETHYHWDWKIDVVEMTKGFLMEGGTIGNLTKLAKGYKSFLPQIPRMVELLLEPCRLVHQAIYETVRSLDKTGDPKLSDGGRRQITQGYEFFKVSNEGLDYIIDKHVTSLLPHIAAELITQLTDILSATLSTNIPATEELISNMRRRGPKFTEAHYPKVIASEWRFSILHRLIISTQMQLRVVGVTTMCSELLALHSSHKVPDPSQSPVLLHFADFIIRNKLIEYIVGIGSHPEIINESKNILGFLVATKTYTPEVTDIIWKSVMTSQDPRVVEAIVRHMVKGCINIYEYPGLLDICKKVSDLPLEAFNSVLREFCEDLLNYLIKTFRTSGSLSIDAPPYELCIRLMRESSVTRPDRPQGYPEIQVFATTRLRSLLPYGPASEVRDALYLSCIGDISTKSPTTPGSICAINSLLNQNLEADLQTLTTAHGLTGMIIEDFESSTEKDTTPAAIPSPVSQARRELLHLIIVHQPETISSQMGVRLWDVLVGKRSRSAQGRTNGWVVLNSAVKQFPNFKNVFLASCYQQYLPSLPPDCFTLGALDFARSAVMAWVAQLPHGLQWEDQTFGSPVLEQLWRMTLTAPPRNIDGPAIATLVEVFLETRPILTMHRAKARVIHLALVNRCLQQLAAAATLLKASNDGESQSDDESMEIVATDVQFQEQEIVFARSLAVLREFLKAYQSRPHFAKPKQPQLISAAKSTVEGEPLVVKYQSFDGDTQTDVQVLTLGKLNTAASLLASLQEATGFKSYRVYHGGKEFMPDDTAICKSLDDLKLNGLVLVQRRDDPYSTSAELSALDTTVEGEIMKHSDELWGYLGMHEKVAHEIYVFLIKFPIYDQLLSAFEKDDTTYLELFPLGQPFKCLYAVHALRECVLAAQKREESRDEKATTRALKHIVATISDQNVLDSCDVEHLRDALIINLLDCLMGFLRDTPYPELVTSCLDEALLKRLLEILFTVRSRAGSDTSIRLVGKVFTAILEVTSHSFPLWDMLKLNLSNGLLKDLLINDSRPLLRKSIAKQLVERCGYIPSSSITRDFQDTLWSVISSLIPDAVASSQSEDVFFVALPLYKQVLDSTTKSPDVVENMNGWARLLLSLEANEVVGHMESVDLTVHGLAHLLCHAAAAAKSAFAETENEAHDVVLGTIASKLFEKHLFTPISRHDDDETRLVQRIPVLNSQTRRMISDTVFNLVSHSPKQYHIMLDSLARLVPYHTTGNYPYDVDISWNFERIRAVRSWTGYVGLRNLSNTCYLNSLFTQLFMNVSFRDFMLSANVEDREEQRLLAETQVLFSNMQNSLKRFVDPYVVASSIRTYEEGNIDVSIQMDVDEFYNLLFDRWEGQITSDAAKRTFRSFYGGQLVQQVKSKECEHISERLEPFSAIQCDIKGKSTLQESLQAYVDGEVMEGDNKYKCSTCDRHVDAVKRACLKDIPDNLIFHLKRFDFNLRTMQRSKINDYFSFPTTIDMRPYKVDHIMSSPEECPEDVFELVGILVHAGTAESGHYYSFIKERPSHAEDSWVEFNDDIVTPWKSEEMENGCFGGPDYRGSVDHNTTSYDKNYSAYMLFYQRSSVLAAQKEELHQSGQPSPVRLPLPTGQYNHIVVDNELLMRKHCLFDPSHAALVLKMLNNVRHLNKGICSTNHDLEKFAMWTALNFLDQVVARTKDLPDFPVFMGTIRNMCDDCVECSRDYLDWFCTHPETIRYLLLRNPEALVRTDIASSIFSALVKIREEAPYAYGIIEDNEITSDDPQLLPDVVKLLAALWDQFHNNTRAWPEYFGLLLNISRLGDAEAAILVDRGFLRKVLEVITADSSLPQDHQYNRMLNIISKRLSTRPVSYESVIALLYRLLDLVDRDMDPVPDNASRVEALSRLADDIHIPLTMAEQNIIVQHWVTGVVHILTEKLLIIRQNEIDSKKIIILLLHWPDSLDKPIQNAIRSGIKPGPTFVPCGPFLKAALTYCEYSESRSGIERLVKHVAVVARRLDPSFDGKDFYSFFVDLQKLPSNLHDISQEELFNMCAQMLPTWGPGLLAQVDPYVRNSTAAYIENFLRSDSDDDYNQMEIYMDGFEGRATIPCTAQTLGWQCLDYLDVYHIRPKRDILTPCYNSIMAVVDICERFYEDNDLEDVTTFRKFEDEKNALILRIRRENIVVEEADEEVSEWDGSDDVGYSSSQPELNDLNEIEVQL</sequence>
<dbReference type="PANTHER" id="PTHR24006:SF827">
    <property type="entry name" value="UBIQUITIN CARBOXYL-TERMINAL HYDROLASE 34"/>
    <property type="match status" value="1"/>
</dbReference>
<dbReference type="Proteomes" id="UP001629113">
    <property type="component" value="Unassembled WGS sequence"/>
</dbReference>
<evidence type="ECO:0000313" key="3">
    <source>
        <dbReference type="EMBL" id="KAL3423599.1"/>
    </source>
</evidence>
<feature type="compositionally biased region" description="Basic and acidic residues" evidence="1">
    <location>
        <begin position="136"/>
        <end position="147"/>
    </location>
</feature>
<dbReference type="PANTHER" id="PTHR24006">
    <property type="entry name" value="UBIQUITIN CARBOXYL-TERMINAL HYDROLASE"/>
    <property type="match status" value="1"/>
</dbReference>
<dbReference type="Pfam" id="PF00443">
    <property type="entry name" value="UCH"/>
    <property type="match status" value="1"/>
</dbReference>
<dbReference type="InterPro" id="IPR018200">
    <property type="entry name" value="USP_CS"/>
</dbReference>
<evidence type="ECO:0000313" key="4">
    <source>
        <dbReference type="Proteomes" id="UP001629113"/>
    </source>
</evidence>
<keyword evidence="4" id="KW-1185">Reference proteome</keyword>
<evidence type="ECO:0000259" key="2">
    <source>
        <dbReference type="PROSITE" id="PS50235"/>
    </source>
</evidence>
<dbReference type="InterPro" id="IPR021905">
    <property type="entry name" value="DUF3517"/>
</dbReference>
<feature type="region of interest" description="Disordered" evidence="1">
    <location>
        <begin position="1"/>
        <end position="171"/>
    </location>
</feature>
<reference evidence="3 4" key="1">
    <citation type="submission" date="2024-06" db="EMBL/GenBank/DDBJ databases">
        <title>Complete genome of Phlyctema vagabunda strain 19-DSS-EL-015.</title>
        <authorList>
            <person name="Fiorenzani C."/>
        </authorList>
    </citation>
    <scope>NUCLEOTIDE SEQUENCE [LARGE SCALE GENOMIC DNA]</scope>
    <source>
        <strain evidence="3 4">19-DSS-EL-015</strain>
    </source>
</reference>
<name>A0ABR4PJY4_9HELO</name>
<dbReference type="InterPro" id="IPR050164">
    <property type="entry name" value="Peptidase_C19"/>
</dbReference>
<feature type="domain" description="USP" evidence="2">
    <location>
        <begin position="1602"/>
        <end position="1928"/>
    </location>
</feature>
<feature type="compositionally biased region" description="Polar residues" evidence="1">
    <location>
        <begin position="162"/>
        <end position="171"/>
    </location>
</feature>
<dbReference type="PROSITE" id="PS50235">
    <property type="entry name" value="USP_3"/>
    <property type="match status" value="1"/>
</dbReference>
<dbReference type="InterPro" id="IPR028889">
    <property type="entry name" value="USP"/>
</dbReference>
<dbReference type="Pfam" id="PF12030">
    <property type="entry name" value="DUF3517"/>
    <property type="match status" value="1"/>
</dbReference>
<dbReference type="InterPro" id="IPR038765">
    <property type="entry name" value="Papain-like_cys_pep_sf"/>
</dbReference>
<dbReference type="PROSITE" id="PS00973">
    <property type="entry name" value="USP_2"/>
    <property type="match status" value="1"/>
</dbReference>
<proteinExistence type="predicted"/>
<protein>
    <submittedName>
        <fullName evidence="3">Ubiquitin carboxyl-terminal hydrolase</fullName>
    </submittedName>
</protein>
<dbReference type="EMBL" id="JBFCZG010000004">
    <property type="protein sequence ID" value="KAL3423599.1"/>
    <property type="molecule type" value="Genomic_DNA"/>
</dbReference>
<dbReference type="CDD" id="cd02659">
    <property type="entry name" value="peptidase_C19C"/>
    <property type="match status" value="1"/>
</dbReference>
<feature type="compositionally biased region" description="Low complexity" evidence="1">
    <location>
        <begin position="120"/>
        <end position="132"/>
    </location>
</feature>
<dbReference type="InterPro" id="IPR001394">
    <property type="entry name" value="Peptidase_C19_UCH"/>
</dbReference>
<dbReference type="SUPFAM" id="SSF54001">
    <property type="entry name" value="Cysteine proteinases"/>
    <property type="match status" value="1"/>
</dbReference>
<accession>A0ABR4PJY4</accession>